<keyword evidence="12 13" id="KW-0998">Cell outer membrane</keyword>
<dbReference type="InterPro" id="IPR036942">
    <property type="entry name" value="Beta-barrel_TonB_sf"/>
</dbReference>
<feature type="transmembrane region" description="Helical" evidence="16">
    <location>
        <begin position="22"/>
        <end position="42"/>
    </location>
</feature>
<dbReference type="STRING" id="69279.BG36_19125"/>
<dbReference type="PATRIC" id="fig|69279.3.peg.4676"/>
<dbReference type="Pfam" id="PF07715">
    <property type="entry name" value="Plug"/>
    <property type="match status" value="1"/>
</dbReference>
<dbReference type="InterPro" id="IPR037066">
    <property type="entry name" value="Plug_dom_sf"/>
</dbReference>
<evidence type="ECO:0000313" key="21">
    <source>
        <dbReference type="Proteomes" id="UP000294958"/>
    </source>
</evidence>
<evidence type="ECO:0000256" key="9">
    <source>
        <dbReference type="ARBA" id="ARBA00023077"/>
    </source>
</evidence>
<reference evidence="18 20" key="1">
    <citation type="submission" date="2014-02" db="EMBL/GenBank/DDBJ databases">
        <title>Aquamicrobium defluvii Genome sequencing.</title>
        <authorList>
            <person name="Wang X."/>
        </authorList>
    </citation>
    <scope>NUCLEOTIDE SEQUENCE [LARGE SCALE GENOMIC DNA]</scope>
    <source>
        <strain evidence="18 20">W13Z1</strain>
    </source>
</reference>
<gene>
    <name evidence="18" type="ORF">BG36_19125</name>
    <name evidence="19" type="ORF">DES43_1386</name>
</gene>
<comment type="subcellular location">
    <subcellularLocation>
        <location evidence="1 13">Cell outer membrane</location>
        <topology evidence="1 13">Multi-pass membrane protein</topology>
    </subcellularLocation>
</comment>
<dbReference type="Proteomes" id="UP000019849">
    <property type="component" value="Unassembled WGS sequence"/>
</dbReference>
<dbReference type="GO" id="GO:0044718">
    <property type="term" value="P:siderophore transmembrane transport"/>
    <property type="evidence" value="ECO:0007669"/>
    <property type="project" value="TreeGrafter"/>
</dbReference>
<keyword evidence="16" id="KW-1133">Transmembrane helix</keyword>
<evidence type="ECO:0000256" key="8">
    <source>
        <dbReference type="ARBA" id="ARBA00023004"/>
    </source>
</evidence>
<keyword evidence="4 13" id="KW-1134">Transmembrane beta strand</keyword>
<comment type="similarity">
    <text evidence="2 13 15">Belongs to the TonB-dependent receptor family.</text>
</comment>
<dbReference type="Pfam" id="PF00593">
    <property type="entry name" value="TonB_dep_Rec_b-barrel"/>
    <property type="match status" value="1"/>
</dbReference>
<dbReference type="InterPro" id="IPR039426">
    <property type="entry name" value="TonB-dep_rcpt-like"/>
</dbReference>
<dbReference type="GO" id="GO:0015232">
    <property type="term" value="F:heme transmembrane transporter activity"/>
    <property type="evidence" value="ECO:0007669"/>
    <property type="project" value="InterPro"/>
</dbReference>
<evidence type="ECO:0000256" key="7">
    <source>
        <dbReference type="ARBA" id="ARBA00022729"/>
    </source>
</evidence>
<evidence type="ECO:0000256" key="16">
    <source>
        <dbReference type="SAM" id="Phobius"/>
    </source>
</evidence>
<evidence type="ECO:0000256" key="11">
    <source>
        <dbReference type="ARBA" id="ARBA00023170"/>
    </source>
</evidence>
<keyword evidence="10 13" id="KW-0472">Membrane</keyword>
<feature type="short sequence motif" description="TonB C-terminal box" evidence="14">
    <location>
        <begin position="837"/>
        <end position="854"/>
    </location>
</feature>
<name>A0A011U6L4_9HYPH</name>
<comment type="caution">
    <text evidence="18">The sequence shown here is derived from an EMBL/GenBank/DDBJ whole genome shotgun (WGS) entry which is preliminary data.</text>
</comment>
<dbReference type="PROSITE" id="PS01156">
    <property type="entry name" value="TONB_DEPENDENT_REC_2"/>
    <property type="match status" value="1"/>
</dbReference>
<evidence type="ECO:0000256" key="13">
    <source>
        <dbReference type="PROSITE-ProRule" id="PRU01360"/>
    </source>
</evidence>
<dbReference type="GO" id="GO:0009279">
    <property type="term" value="C:cell outer membrane"/>
    <property type="evidence" value="ECO:0007669"/>
    <property type="project" value="UniProtKB-SubCell"/>
</dbReference>
<evidence type="ECO:0000256" key="2">
    <source>
        <dbReference type="ARBA" id="ARBA00009810"/>
    </source>
</evidence>
<dbReference type="Gene3D" id="2.40.170.20">
    <property type="entry name" value="TonB-dependent receptor, beta-barrel domain"/>
    <property type="match status" value="1"/>
</dbReference>
<keyword evidence="9 15" id="KW-0798">TonB box</keyword>
<dbReference type="InterPro" id="IPR011662">
    <property type="entry name" value="Secretin/TonB_short_N"/>
</dbReference>
<sequence length="854" mass="91750">MGCEAWSEAGSRLAHGHRKKRCLLSALVASTILGTSSLYIPAVGHAQQQPSEQGASFNIPAQPLSAAINAFIRATGWEVGFHSPAVEGKRSTAISGSMPPAQALQSLLAGTGISARISGPSTAALVSNNDRVALAHDQAMDANGSLVLDTITVVGANAGLPADTPYETAGSGAYISAEEIDRVPPSSQGDIFRSTPGVVSAGSRSGQGLNINIRGLQGMNRVATLIDGTQQSTSSYTGYRGHTSSVFVDPNLIAGVDITKGPSDGPLGNGAMGGVVNMRTLNARDIVADGQQYGARVRATLGSNTERPPAVGTDTQNDSAPDFFNGDSFNGSLAAATVQENFEFLAAVTRRKTGNYFAGTKGSKSLANNTGALSPIPPGGEVYNTSEDSFSLLFKGKAHFSEDTSLELSYMRYENEHGELDDFPYVYSFAPPSQRELHKRKVDTARADFSYNPSGNPFLDLNVSAWLTNVGRTAPITLDRPSEVLTYGVEAYNKSDLETPIGHLALTYGVQASLEDSDGQEIHDSYSWDPSQTFLVSAGPTGKRRLASAFSRAKLDMTEWLSFNAGLRYDSYHIGQGPGALAEYGDKSGGRFNPSLSVTVEPWDGVQFYGQYVQGWRPPSLREANFRLGTILYPNPALKPEKATNYEAGINVLRSDVLANGDSLKFKASYFNNTYDDYIIRDSIAQNWSEPRHWANIPKASFEGFEISFKYDADRVFLDVGVTRYTKVEFCHQLTGCASKALGVDYGGNYVPPEYLATVTGGVRLFDQKLTLGARATFIGERAVSEVMGGGYVTPTLWPKNAVFDLFGNYQVNDTASLNFSIENLTDRYYLDALSFTRVPAPGRTIRAGLTAKF</sequence>
<dbReference type="HOGENOM" id="CLU_008287_19_1_5"/>
<evidence type="ECO:0000256" key="12">
    <source>
        <dbReference type="ARBA" id="ARBA00023237"/>
    </source>
</evidence>
<dbReference type="OrthoDB" id="9796221at2"/>
<dbReference type="Gene3D" id="3.55.50.30">
    <property type="match status" value="1"/>
</dbReference>
<keyword evidence="8" id="KW-0408">Iron</keyword>
<dbReference type="SUPFAM" id="SSF56935">
    <property type="entry name" value="Porins"/>
    <property type="match status" value="1"/>
</dbReference>
<keyword evidence="5" id="KW-0406">Ion transport</keyword>
<keyword evidence="11 19" id="KW-0675">Receptor</keyword>
<dbReference type="PROSITE" id="PS52016">
    <property type="entry name" value="TONB_DEPENDENT_REC_3"/>
    <property type="match status" value="1"/>
</dbReference>
<evidence type="ECO:0000256" key="3">
    <source>
        <dbReference type="ARBA" id="ARBA00022448"/>
    </source>
</evidence>
<dbReference type="GO" id="GO:0015344">
    <property type="term" value="F:siderophore uptake transmembrane transporter activity"/>
    <property type="evidence" value="ECO:0007669"/>
    <property type="project" value="TreeGrafter"/>
</dbReference>
<dbReference type="eggNOG" id="COG4774">
    <property type="taxonomic scope" value="Bacteria"/>
</dbReference>
<protein>
    <submittedName>
        <fullName evidence="19">Hemoglobin/transferrin/lactoferrin receptor protein</fullName>
    </submittedName>
</protein>
<dbReference type="InterPro" id="IPR011276">
    <property type="entry name" value="TonB_haem/Hb_rcpt"/>
</dbReference>
<dbReference type="EMBL" id="SNZF01000038">
    <property type="protein sequence ID" value="TDR30939.1"/>
    <property type="molecule type" value="Genomic_DNA"/>
</dbReference>
<evidence type="ECO:0000256" key="14">
    <source>
        <dbReference type="PROSITE-ProRule" id="PRU10144"/>
    </source>
</evidence>
<evidence type="ECO:0000259" key="17">
    <source>
        <dbReference type="SMART" id="SM00965"/>
    </source>
</evidence>
<dbReference type="Pfam" id="PF07660">
    <property type="entry name" value="STN"/>
    <property type="match status" value="1"/>
</dbReference>
<dbReference type="SMART" id="SM00965">
    <property type="entry name" value="STN"/>
    <property type="match status" value="1"/>
</dbReference>
<dbReference type="PANTHER" id="PTHR30069">
    <property type="entry name" value="TONB-DEPENDENT OUTER MEMBRANE RECEPTOR"/>
    <property type="match status" value="1"/>
</dbReference>
<dbReference type="InterPro" id="IPR000531">
    <property type="entry name" value="Beta-barrel_TonB"/>
</dbReference>
<dbReference type="InterPro" id="IPR012910">
    <property type="entry name" value="Plug_dom"/>
</dbReference>
<dbReference type="AlphaFoldDB" id="A0A011U6L4"/>
<evidence type="ECO:0000256" key="5">
    <source>
        <dbReference type="ARBA" id="ARBA00022496"/>
    </source>
</evidence>
<evidence type="ECO:0000313" key="18">
    <source>
        <dbReference type="EMBL" id="EXL01478.1"/>
    </source>
</evidence>
<keyword evidence="7" id="KW-0732">Signal</keyword>
<reference evidence="19 21" key="2">
    <citation type="submission" date="2019-03" db="EMBL/GenBank/DDBJ databases">
        <title>Genomic Encyclopedia of Type Strains, Phase IV (KMG-IV): sequencing the most valuable type-strain genomes for metagenomic binning, comparative biology and taxonomic classification.</title>
        <authorList>
            <person name="Goeker M."/>
        </authorList>
    </citation>
    <scope>NUCLEOTIDE SEQUENCE [LARGE SCALE GENOMIC DNA]</scope>
    <source>
        <strain evidence="19 21">DSM 11603</strain>
    </source>
</reference>
<keyword evidence="5" id="KW-0410">Iron transport</keyword>
<organism evidence="18 20">
    <name type="scientific">Aquamicrobium defluvii</name>
    <dbReference type="NCBI Taxonomy" id="69279"/>
    <lineage>
        <taxon>Bacteria</taxon>
        <taxon>Pseudomonadati</taxon>
        <taxon>Pseudomonadota</taxon>
        <taxon>Alphaproteobacteria</taxon>
        <taxon>Hyphomicrobiales</taxon>
        <taxon>Phyllobacteriaceae</taxon>
        <taxon>Aquamicrobium</taxon>
    </lineage>
</organism>
<proteinExistence type="inferred from homology"/>
<dbReference type="InterPro" id="IPR010917">
    <property type="entry name" value="TonB_rcpt_CS"/>
</dbReference>
<dbReference type="EMBL" id="JENY01000043">
    <property type="protein sequence ID" value="EXL01478.1"/>
    <property type="molecule type" value="Genomic_DNA"/>
</dbReference>
<keyword evidence="21" id="KW-1185">Reference proteome</keyword>
<evidence type="ECO:0000256" key="4">
    <source>
        <dbReference type="ARBA" id="ARBA00022452"/>
    </source>
</evidence>
<dbReference type="Gene3D" id="2.170.130.10">
    <property type="entry name" value="TonB-dependent receptor, plug domain"/>
    <property type="match status" value="1"/>
</dbReference>
<dbReference type="Proteomes" id="UP000294958">
    <property type="component" value="Unassembled WGS sequence"/>
</dbReference>
<evidence type="ECO:0000256" key="6">
    <source>
        <dbReference type="ARBA" id="ARBA00022692"/>
    </source>
</evidence>
<evidence type="ECO:0000256" key="10">
    <source>
        <dbReference type="ARBA" id="ARBA00023136"/>
    </source>
</evidence>
<dbReference type="PANTHER" id="PTHR30069:SF41">
    <property type="entry name" value="HEME_HEMOPEXIN UTILIZATION PROTEIN C"/>
    <property type="match status" value="1"/>
</dbReference>
<evidence type="ECO:0000313" key="20">
    <source>
        <dbReference type="Proteomes" id="UP000019849"/>
    </source>
</evidence>
<dbReference type="RefSeq" id="WP_035033113.1">
    <property type="nucleotide sequence ID" value="NZ_KK073914.1"/>
</dbReference>
<feature type="domain" description="Secretin/TonB short N-terminal" evidence="17">
    <location>
        <begin position="77"/>
        <end position="128"/>
    </location>
</feature>
<dbReference type="NCBIfam" id="TIGR01785">
    <property type="entry name" value="TonB-hemin"/>
    <property type="match status" value="1"/>
</dbReference>
<keyword evidence="3 13" id="KW-0813">Transport</keyword>
<accession>A0A011U6L4</accession>
<keyword evidence="6 13" id="KW-0812">Transmembrane</keyword>
<evidence type="ECO:0000313" key="19">
    <source>
        <dbReference type="EMBL" id="TDR30939.1"/>
    </source>
</evidence>
<dbReference type="CDD" id="cd01347">
    <property type="entry name" value="ligand_gated_channel"/>
    <property type="match status" value="1"/>
</dbReference>
<evidence type="ECO:0000256" key="1">
    <source>
        <dbReference type="ARBA" id="ARBA00004571"/>
    </source>
</evidence>
<evidence type="ECO:0000256" key="15">
    <source>
        <dbReference type="RuleBase" id="RU003357"/>
    </source>
</evidence>